<reference evidence="3" key="1">
    <citation type="journal article" date="2012" name="MBio">
        <title>Comparative genome analysis of Trichophyton rubrum and related dermatophytes reveals candidate genes involved in infection.</title>
        <authorList>
            <person name="Martinez D.A."/>
            <person name="Oliver B.G."/>
            <person name="Graeser Y."/>
            <person name="Goldberg J.M."/>
            <person name="Li W."/>
            <person name="Martinez-Rossi N.M."/>
            <person name="Monod M."/>
            <person name="Shelest E."/>
            <person name="Barton R.C."/>
            <person name="Birch E."/>
            <person name="Brakhage A.A."/>
            <person name="Chen Z."/>
            <person name="Gurr S.J."/>
            <person name="Heiman D."/>
            <person name="Heitman J."/>
            <person name="Kosti I."/>
            <person name="Rossi A."/>
            <person name="Saif S."/>
            <person name="Samalova M."/>
            <person name="Saunders C.W."/>
            <person name="Shea T."/>
            <person name="Summerbell R.C."/>
            <person name="Xu J."/>
            <person name="Young S."/>
            <person name="Zeng Q."/>
            <person name="Birren B.W."/>
            <person name="Cuomo C.A."/>
            <person name="White T.C."/>
        </authorList>
    </citation>
    <scope>NUCLEOTIDE SEQUENCE [LARGE SCALE GENOMIC DNA]</scope>
    <source>
        <strain evidence="3">ATCC MYA-4605 / CBS 113480</strain>
    </source>
</reference>
<evidence type="ECO:0000313" key="3">
    <source>
        <dbReference type="Proteomes" id="UP000002035"/>
    </source>
</evidence>
<gene>
    <name evidence="2" type="ORF">MCYG_07966</name>
</gene>
<dbReference type="eggNOG" id="ENOG502SWWX">
    <property type="taxonomic scope" value="Eukaryota"/>
</dbReference>
<accession>C5FZ44</accession>
<evidence type="ECO:0000313" key="2">
    <source>
        <dbReference type="EMBL" id="EEQ35147.1"/>
    </source>
</evidence>
<protein>
    <recommendedName>
        <fullName evidence="4">GPI anchored cell wall protein</fullName>
    </recommendedName>
</protein>
<dbReference type="AlphaFoldDB" id="C5FZ44"/>
<proteinExistence type="predicted"/>
<evidence type="ECO:0008006" key="4">
    <source>
        <dbReference type="Google" id="ProtNLM"/>
    </source>
</evidence>
<dbReference type="HOGENOM" id="CLU_1300473_0_0_1"/>
<dbReference type="Proteomes" id="UP000002035">
    <property type="component" value="Unassembled WGS sequence"/>
</dbReference>
<organism evidence="2 3">
    <name type="scientific">Arthroderma otae (strain ATCC MYA-4605 / CBS 113480)</name>
    <name type="common">Microsporum canis</name>
    <dbReference type="NCBI Taxonomy" id="554155"/>
    <lineage>
        <taxon>Eukaryota</taxon>
        <taxon>Fungi</taxon>
        <taxon>Dikarya</taxon>
        <taxon>Ascomycota</taxon>
        <taxon>Pezizomycotina</taxon>
        <taxon>Eurotiomycetes</taxon>
        <taxon>Eurotiomycetidae</taxon>
        <taxon>Onygenales</taxon>
        <taxon>Arthrodermataceae</taxon>
        <taxon>Microsporum</taxon>
    </lineage>
</organism>
<evidence type="ECO:0000256" key="1">
    <source>
        <dbReference type="SAM" id="SignalP"/>
    </source>
</evidence>
<feature type="signal peptide" evidence="1">
    <location>
        <begin position="1"/>
        <end position="21"/>
    </location>
</feature>
<dbReference type="OMA" id="RHSCEAD"/>
<name>C5FZ44_ARTOC</name>
<dbReference type="RefSeq" id="XP_002842883.1">
    <property type="nucleotide sequence ID" value="XM_002842837.1"/>
</dbReference>
<keyword evidence="1" id="KW-0732">Signal</keyword>
<keyword evidence="3" id="KW-1185">Reference proteome</keyword>
<feature type="chain" id="PRO_5002951902" description="GPI anchored cell wall protein" evidence="1">
    <location>
        <begin position="22"/>
        <end position="204"/>
    </location>
</feature>
<sequence>MAKSALFLSLFAHLGLAAAAAASSSSTASTPASASYTTITMPYGPIGADDSDPVHLYASVIEIKPPLTTIAACIAPVEEACKTEFQQTFTYGSDTIGYDTLDTYNGITTSIQIGCTVKPQTAICSASYFVAIAGTSTSSAFTSTITGSEVAPAPVIITSGAEKLAKETGKPQETGKPNGAPKSTGMSNLALVGGAAVVGVMLAL</sequence>
<dbReference type="STRING" id="554155.C5FZ44"/>
<dbReference type="GeneID" id="9227458"/>
<dbReference type="VEuPathDB" id="FungiDB:MCYG_07966"/>
<dbReference type="EMBL" id="DS995708">
    <property type="protein sequence ID" value="EEQ35147.1"/>
    <property type="molecule type" value="Genomic_DNA"/>
</dbReference>